<name>A0A6B0TTJ3_9RHOB</name>
<dbReference type="RefSeq" id="WP_160855289.1">
    <property type="nucleotide sequence ID" value="NZ_WUWG01000005.1"/>
</dbReference>
<proteinExistence type="predicted"/>
<gene>
    <name evidence="1" type="ORF">GSH16_11635</name>
</gene>
<evidence type="ECO:0000313" key="1">
    <source>
        <dbReference type="EMBL" id="MXU66099.1"/>
    </source>
</evidence>
<dbReference type="AlphaFoldDB" id="A0A6B0TTJ3"/>
<protein>
    <submittedName>
        <fullName evidence="1">DUF3052 family protein</fullName>
    </submittedName>
</protein>
<accession>A0A6B0TTJ3</accession>
<reference evidence="1 2" key="1">
    <citation type="submission" date="2019-12" db="EMBL/GenBank/DDBJ databases">
        <title>Strain KN286 was isolated from seawater, which was collected from Caroline Seamount in the tropical western Pacific.</title>
        <authorList>
            <person name="Wang Q."/>
        </authorList>
    </citation>
    <scope>NUCLEOTIDE SEQUENCE [LARGE SCALE GENOMIC DNA]</scope>
    <source>
        <strain evidence="1 2">KN286</strain>
    </source>
</reference>
<evidence type="ECO:0000313" key="2">
    <source>
        <dbReference type="Proteomes" id="UP000436016"/>
    </source>
</evidence>
<dbReference type="EMBL" id="WUWG01000005">
    <property type="protein sequence ID" value="MXU66099.1"/>
    <property type="molecule type" value="Genomic_DNA"/>
</dbReference>
<dbReference type="Proteomes" id="UP000436016">
    <property type="component" value="Unassembled WGS sequence"/>
</dbReference>
<keyword evidence="2" id="KW-1185">Reference proteome</keyword>
<organism evidence="1 2">
    <name type="scientific">Oceanomicrobium pacificus</name>
    <dbReference type="NCBI Taxonomy" id="2692916"/>
    <lineage>
        <taxon>Bacteria</taxon>
        <taxon>Pseudomonadati</taxon>
        <taxon>Pseudomonadota</taxon>
        <taxon>Alphaproteobacteria</taxon>
        <taxon>Rhodobacterales</taxon>
        <taxon>Paracoccaceae</taxon>
        <taxon>Oceanomicrobium</taxon>
    </lineage>
</organism>
<sequence length="141" mass="15033">MAGGGTSGYSSRPLAAKLGYASGLRIAARNMPDSVVAAIADTAPGLTYLGLRARNLDALHLFHDRRAALARDLTKGRTIIRPAGMIWVSWPKRAAGVPTDITEDVIRELALPMGLVDVKVCAVDNTWSGLKLVIRKELRGG</sequence>
<comment type="caution">
    <text evidence="1">The sequence shown here is derived from an EMBL/GenBank/DDBJ whole genome shotgun (WGS) entry which is preliminary data.</text>
</comment>